<keyword evidence="2 8" id="KW-0575">Peroxidase</keyword>
<dbReference type="GO" id="GO:0020037">
    <property type="term" value="F:heme binding"/>
    <property type="evidence" value="ECO:0007669"/>
    <property type="project" value="InterPro"/>
</dbReference>
<dbReference type="PANTHER" id="PTHR30521:SF0">
    <property type="entry name" value="DYP-TYPE PEROXIDASE FAMILY PROTEIN"/>
    <property type="match status" value="1"/>
</dbReference>
<dbReference type="GO" id="GO:0004601">
    <property type="term" value="F:peroxidase activity"/>
    <property type="evidence" value="ECO:0007669"/>
    <property type="project" value="UniProtKB-KW"/>
</dbReference>
<proteinExistence type="predicted"/>
<feature type="domain" description="Dyp-type peroxidase C-terminal" evidence="7">
    <location>
        <begin position="607"/>
        <end position="696"/>
    </location>
</feature>
<keyword evidence="5" id="KW-0408">Iron</keyword>
<accession>A0A4Q7W164</accession>
<dbReference type="PANTHER" id="PTHR30521">
    <property type="entry name" value="DEFERROCHELATASE/PEROXIDASE"/>
    <property type="match status" value="1"/>
</dbReference>
<keyword evidence="3" id="KW-0479">Metal-binding</keyword>
<dbReference type="InterPro" id="IPR006314">
    <property type="entry name" value="Dyp_peroxidase"/>
</dbReference>
<dbReference type="Proteomes" id="UP000293671">
    <property type="component" value="Unassembled WGS sequence"/>
</dbReference>
<evidence type="ECO:0000313" key="9">
    <source>
        <dbReference type="Proteomes" id="UP000293671"/>
    </source>
</evidence>
<dbReference type="GO" id="GO:0005829">
    <property type="term" value="C:cytosol"/>
    <property type="evidence" value="ECO:0007669"/>
    <property type="project" value="TreeGrafter"/>
</dbReference>
<dbReference type="AlphaFoldDB" id="A0A4Q7W164"/>
<name>A0A4Q7W164_9BURK</name>
<reference evidence="8 9" key="1">
    <citation type="submission" date="2019-02" db="EMBL/GenBank/DDBJ databases">
        <title>Genomic Encyclopedia of Type Strains, Phase IV (KMG-IV): sequencing the most valuable type-strain genomes for metagenomic binning, comparative biology and taxonomic classification.</title>
        <authorList>
            <person name="Goeker M."/>
        </authorList>
    </citation>
    <scope>NUCLEOTIDE SEQUENCE [LARGE SCALE GENOMIC DNA]</scope>
    <source>
        <strain evidence="8 9">DSM 19570</strain>
    </source>
</reference>
<comment type="caution">
    <text evidence="8">The sequence shown here is derived from an EMBL/GenBank/DDBJ whole genome shotgun (WGS) entry which is preliminary data.</text>
</comment>
<evidence type="ECO:0000256" key="5">
    <source>
        <dbReference type="ARBA" id="ARBA00023004"/>
    </source>
</evidence>
<evidence type="ECO:0000313" key="8">
    <source>
        <dbReference type="EMBL" id="RZU02947.1"/>
    </source>
</evidence>
<sequence length="1188" mass="127543">MATQLRTTGLQGVTDLTVLAPIKQGLVPDAFRNVSYVERLKVVLAAINAVRQALRESALQPSPFADLIGNFRGIHFFRFAVIPPRTPGTEHQLLLNVTFDGGWEPYMRIIWGPLGTLLDLVFCHCKDYPLAWFNSFDSYMAWVRANEVESNFFFSDSAATVADTHYLRLLEEKVRSDGGASGADLAACGVALSARPPAAIPGVYAVGSSLRVLKLFHDFREQFPNTTDPSTRPPSPQDALLLRFTQDLLRDLHQWNAQGLFDPGRPFDQIGAVFRLERQWLMLPTAPRTQEPERRPVLDRGDIQVGIDAPYPDGSYHGVLVLLRITAPAAARTWLRAFITTTTSAAAAAAMPPPAICRSIAITYAGLQRFGVPQPTLDLLPREFREGMEVRAGILGDLRANHPDAWRRPRRNWPQVAPPVPPAAAPPPPALELSTVHLLVQLRTDQLPGFPGPGGLSIPPNLVPEIDALGAAGTGLDVLFVQPMKSRAPRPGEPAAPDAFGFADGISQPTLKPELPPRAYWSDQVRTGDLFLGYGNSRDDGPLPVGDVRNALLDNGSFLVVRKLRQHPQRLDALVAAAAARLRPNDPPAAQAAFGEVIRSKLVGRRSDGTPLVAPPGGGYNDFDYRNDARGAQCPFQAHIRRANPRERLPLKLPARIARRGMSYQDGAEQGLIFMAYNASIAEQFEVIQRWLSGANSSGLSSEQSDPLLGVPEAGRRRIYRFEHAGEVMRVDLGADPLVTLEWGLYAFAPSLTALKEIESGTILSPALPKGPAPPPPAADPMVAMLDDEDPLVRARAWTEVRTSHGGLHHLPGYGLLVGDKGRVLATLKDKGNNFSAVGYGDRMESTIGRGFLGMDDVGQHAGHAVEAPGVNAALESINEAAAFDLAFKRTQTRLNELWAGAVAFGGSEAQVNLVELSRTVIARLCSDWFGLPDAAAALMVAAPPAQDAVLDNVARCPAHLLAVSRYVFSPRPANTVKNRALAQGPLVKKAVLNMLQQFDMGIGNPTPLVAAIRAALGSDLERQASTIGGAMLGFAPTVIANLVPVLFVWTESRALWTLQQTLLSAAPAVSYVSADAVLRSALLSTMVLAPSPNAVWRTAMQAGALGVAGCPVRETVVLGLSSALQDGGDPVLLFGGSRAPNHPAHTLHACPGYKMAVGVMLGCAAALMAAGSLRATPDRRVLMLSKL</sequence>
<evidence type="ECO:0000259" key="7">
    <source>
        <dbReference type="Pfam" id="PF20628"/>
    </source>
</evidence>
<evidence type="ECO:0000256" key="4">
    <source>
        <dbReference type="ARBA" id="ARBA00023002"/>
    </source>
</evidence>
<dbReference type="RefSeq" id="WP_130430660.1">
    <property type="nucleotide sequence ID" value="NZ_SHKP01000004.1"/>
</dbReference>
<dbReference type="EMBL" id="SHKP01000004">
    <property type="protein sequence ID" value="RZU02947.1"/>
    <property type="molecule type" value="Genomic_DNA"/>
</dbReference>
<dbReference type="OrthoDB" id="9781066at2"/>
<keyword evidence="4" id="KW-0560">Oxidoreductase</keyword>
<keyword evidence="9" id="KW-1185">Reference proteome</keyword>
<evidence type="ECO:0000256" key="6">
    <source>
        <dbReference type="SAM" id="MobiDB-lite"/>
    </source>
</evidence>
<dbReference type="SUPFAM" id="SSF54909">
    <property type="entry name" value="Dimeric alpha+beta barrel"/>
    <property type="match status" value="1"/>
</dbReference>
<evidence type="ECO:0000256" key="3">
    <source>
        <dbReference type="ARBA" id="ARBA00022723"/>
    </source>
</evidence>
<gene>
    <name evidence="8" type="ORF">EV670_0978</name>
</gene>
<feature type="region of interest" description="Disordered" evidence="6">
    <location>
        <begin position="487"/>
        <end position="508"/>
    </location>
</feature>
<evidence type="ECO:0000256" key="1">
    <source>
        <dbReference type="ARBA" id="ARBA00001970"/>
    </source>
</evidence>
<dbReference type="GO" id="GO:0046872">
    <property type="term" value="F:metal ion binding"/>
    <property type="evidence" value="ECO:0007669"/>
    <property type="project" value="UniProtKB-KW"/>
</dbReference>
<comment type="cofactor">
    <cofactor evidence="1">
        <name>heme b</name>
        <dbReference type="ChEBI" id="CHEBI:60344"/>
    </cofactor>
</comment>
<evidence type="ECO:0000256" key="2">
    <source>
        <dbReference type="ARBA" id="ARBA00022559"/>
    </source>
</evidence>
<dbReference type="Pfam" id="PF20628">
    <property type="entry name" value="Dyp_perox_C"/>
    <property type="match status" value="1"/>
</dbReference>
<dbReference type="InterPro" id="IPR011008">
    <property type="entry name" value="Dimeric_a/b-barrel"/>
</dbReference>
<protein>
    <submittedName>
        <fullName evidence="8">Deferrochelatase/peroxidase EfeB</fullName>
    </submittedName>
</protein>
<dbReference type="InterPro" id="IPR048328">
    <property type="entry name" value="Dyp_perox_C"/>
</dbReference>
<organism evidence="8 9">
    <name type="scientific">Rivibacter subsaxonicus</name>
    <dbReference type="NCBI Taxonomy" id="457575"/>
    <lineage>
        <taxon>Bacteria</taxon>
        <taxon>Pseudomonadati</taxon>
        <taxon>Pseudomonadota</taxon>
        <taxon>Betaproteobacteria</taxon>
        <taxon>Burkholderiales</taxon>
        <taxon>Rivibacter</taxon>
    </lineage>
</organism>
<dbReference type="PROSITE" id="PS51404">
    <property type="entry name" value="DYP_PEROXIDASE"/>
    <property type="match status" value="1"/>
</dbReference>